<comment type="caution">
    <text evidence="14">The sequence shown here is derived from an EMBL/GenBank/DDBJ whole genome shotgun (WGS) entry which is preliminary data.</text>
</comment>
<dbReference type="Gene3D" id="2.170.130.10">
    <property type="entry name" value="TonB-dependent receptor, plug domain"/>
    <property type="match status" value="1"/>
</dbReference>
<evidence type="ECO:0000256" key="9">
    <source>
        <dbReference type="ARBA" id="ARBA00023237"/>
    </source>
</evidence>
<sequence>MNRKNLFTSAKAEIFWSSSIRSILILICINLFSVTIRETIPPGIAQTPPNDTNVDEEIEILIIERILNQPVFAPLRREATVKDSTRPVYVINREQIEAQGARTVQEALRYLPGILIDGTAGGQLGALSSQFVRGSNSAQVLILLDGRPINDVGFSGGFDLSTLATDNIERIEFLPGGGSTLYGSDAIGGVINIITRAPSDRPEVTLRAAVGSFGLNEQAIQTRGRSGRIGWTLGYTRIDANNDFRFEIERINLKDRRENADVLYNNANLKLEGQLNDRNTLTFSALYLTKDFGVAGGVPIPDTIGAFNTLTPKARQYTDEVFLDLTWQSKLGNSNDSLLTTRVYSDFLNYNYNNPDPNNFGTKDEVNRRAVGLQVQHNWQLAKNQRLTYGADYRNTRSRNTTFSYGTNISDVNYDGDINQGALFALYEVNFTPSFSVNLGLRQDFNSLVNGSFTSPSVGARFIVGKTTTIRANYARSFRAPLISNLEGLAAFNVVGNPDLNPERGDSFDIGIDQQLGKIGLLRLTFFHNTISELINFKFGSPSTYENIGKVRTLGLEADLNVRLARNFFAFANYTLNEPKIVSDRNSDIEGNSLSFRDADSLNFGLAYETPKGIYAGIILRYLSSYFVNNTNTESLPGYTTLDLKFRIPLGRTVMLNGNLDNLFDRQYELYPGYPAVGRSFRLGISATF</sequence>
<evidence type="ECO:0000259" key="12">
    <source>
        <dbReference type="Pfam" id="PF00593"/>
    </source>
</evidence>
<dbReference type="InterPro" id="IPR039426">
    <property type="entry name" value="TonB-dep_rcpt-like"/>
</dbReference>
<evidence type="ECO:0000313" key="14">
    <source>
        <dbReference type="EMBL" id="MFB2835962.1"/>
    </source>
</evidence>
<reference evidence="14 15" key="1">
    <citation type="submission" date="2024-09" db="EMBL/GenBank/DDBJ databases">
        <title>Floridaenema gen nov. (Aerosakkonemataceae, Aerosakkonematales ord. nov., Cyanobacteria) from benthic tropical and subtropical fresh waters, with the description of four new species.</title>
        <authorList>
            <person name="Moretto J.A."/>
            <person name="Berthold D.E."/>
            <person name="Lefler F.W."/>
            <person name="Huang I.-S."/>
            <person name="Laughinghouse H. IV."/>
        </authorList>
    </citation>
    <scope>NUCLEOTIDE SEQUENCE [LARGE SCALE GENOMIC DNA]</scope>
    <source>
        <strain evidence="14 15">BLCC-F167</strain>
    </source>
</reference>
<keyword evidence="9 10" id="KW-0998">Cell outer membrane</keyword>
<keyword evidence="6 11" id="KW-0798">TonB box</keyword>
<dbReference type="Gene3D" id="2.40.170.20">
    <property type="entry name" value="TonB-dependent receptor, beta-barrel domain"/>
    <property type="match status" value="1"/>
</dbReference>
<evidence type="ECO:0000256" key="8">
    <source>
        <dbReference type="ARBA" id="ARBA00023170"/>
    </source>
</evidence>
<evidence type="ECO:0000256" key="7">
    <source>
        <dbReference type="ARBA" id="ARBA00023136"/>
    </source>
</evidence>
<evidence type="ECO:0000256" key="11">
    <source>
        <dbReference type="RuleBase" id="RU003357"/>
    </source>
</evidence>
<dbReference type="CDD" id="cd01347">
    <property type="entry name" value="ligand_gated_channel"/>
    <property type="match status" value="1"/>
</dbReference>
<dbReference type="PROSITE" id="PS52016">
    <property type="entry name" value="TONB_DEPENDENT_REC_3"/>
    <property type="match status" value="1"/>
</dbReference>
<feature type="domain" description="TonB-dependent receptor plug" evidence="13">
    <location>
        <begin position="81"/>
        <end position="190"/>
    </location>
</feature>
<dbReference type="InterPro" id="IPR036942">
    <property type="entry name" value="Beta-barrel_TonB_sf"/>
</dbReference>
<dbReference type="InterPro" id="IPR037066">
    <property type="entry name" value="Plug_dom_sf"/>
</dbReference>
<evidence type="ECO:0000256" key="4">
    <source>
        <dbReference type="ARBA" id="ARBA00022692"/>
    </source>
</evidence>
<keyword evidence="7 10" id="KW-0472">Membrane</keyword>
<gene>
    <name evidence="14" type="ORF">ACE1CA_15635</name>
</gene>
<accession>A0ABV4WLK7</accession>
<keyword evidence="15" id="KW-1185">Reference proteome</keyword>
<evidence type="ECO:0000256" key="10">
    <source>
        <dbReference type="PROSITE-ProRule" id="PRU01360"/>
    </source>
</evidence>
<dbReference type="PANTHER" id="PTHR30069">
    <property type="entry name" value="TONB-DEPENDENT OUTER MEMBRANE RECEPTOR"/>
    <property type="match status" value="1"/>
</dbReference>
<keyword evidence="2 10" id="KW-0813">Transport</keyword>
<keyword evidence="8 14" id="KW-0675">Receptor</keyword>
<evidence type="ECO:0000256" key="2">
    <source>
        <dbReference type="ARBA" id="ARBA00022448"/>
    </source>
</evidence>
<keyword evidence="4 10" id="KW-0812">Transmembrane</keyword>
<dbReference type="SUPFAM" id="SSF56935">
    <property type="entry name" value="Porins"/>
    <property type="match status" value="1"/>
</dbReference>
<dbReference type="InterPro" id="IPR000531">
    <property type="entry name" value="Beta-barrel_TonB"/>
</dbReference>
<comment type="similarity">
    <text evidence="10 11">Belongs to the TonB-dependent receptor family.</text>
</comment>
<dbReference type="Pfam" id="PF07715">
    <property type="entry name" value="Plug"/>
    <property type="match status" value="1"/>
</dbReference>
<protein>
    <submittedName>
        <fullName evidence="14">TonB-dependent receptor plug domain-containing protein</fullName>
    </submittedName>
</protein>
<dbReference type="Pfam" id="PF00593">
    <property type="entry name" value="TonB_dep_Rec_b-barrel"/>
    <property type="match status" value="1"/>
</dbReference>
<keyword evidence="5" id="KW-0732">Signal</keyword>
<evidence type="ECO:0000256" key="6">
    <source>
        <dbReference type="ARBA" id="ARBA00023077"/>
    </source>
</evidence>
<dbReference type="Proteomes" id="UP001576780">
    <property type="component" value="Unassembled WGS sequence"/>
</dbReference>
<evidence type="ECO:0000313" key="15">
    <source>
        <dbReference type="Proteomes" id="UP001576780"/>
    </source>
</evidence>
<dbReference type="EMBL" id="JBHFNT010000133">
    <property type="protein sequence ID" value="MFB2835962.1"/>
    <property type="molecule type" value="Genomic_DNA"/>
</dbReference>
<dbReference type="RefSeq" id="WP_413278361.1">
    <property type="nucleotide sequence ID" value="NZ_JBHFNT010000133.1"/>
</dbReference>
<proteinExistence type="inferred from homology"/>
<name>A0ABV4WLK7_9CYAN</name>
<dbReference type="PANTHER" id="PTHR30069:SF29">
    <property type="entry name" value="HEMOGLOBIN AND HEMOGLOBIN-HAPTOGLOBIN-BINDING PROTEIN 1-RELATED"/>
    <property type="match status" value="1"/>
</dbReference>
<evidence type="ECO:0000256" key="5">
    <source>
        <dbReference type="ARBA" id="ARBA00022729"/>
    </source>
</evidence>
<comment type="subcellular location">
    <subcellularLocation>
        <location evidence="1 10">Cell outer membrane</location>
        <topology evidence="1 10">Multi-pass membrane protein</topology>
    </subcellularLocation>
</comment>
<evidence type="ECO:0000259" key="13">
    <source>
        <dbReference type="Pfam" id="PF07715"/>
    </source>
</evidence>
<feature type="domain" description="TonB-dependent receptor-like beta-barrel" evidence="12">
    <location>
        <begin position="274"/>
        <end position="663"/>
    </location>
</feature>
<keyword evidence="3 10" id="KW-1134">Transmembrane beta strand</keyword>
<dbReference type="InterPro" id="IPR012910">
    <property type="entry name" value="Plug_dom"/>
</dbReference>
<evidence type="ECO:0000256" key="1">
    <source>
        <dbReference type="ARBA" id="ARBA00004571"/>
    </source>
</evidence>
<evidence type="ECO:0000256" key="3">
    <source>
        <dbReference type="ARBA" id="ARBA00022452"/>
    </source>
</evidence>
<organism evidence="14 15">
    <name type="scientific">Floridaenema evergladense BLCC-F167</name>
    <dbReference type="NCBI Taxonomy" id="3153639"/>
    <lineage>
        <taxon>Bacteria</taxon>
        <taxon>Bacillati</taxon>
        <taxon>Cyanobacteriota</taxon>
        <taxon>Cyanophyceae</taxon>
        <taxon>Oscillatoriophycideae</taxon>
        <taxon>Aerosakkonematales</taxon>
        <taxon>Aerosakkonemataceae</taxon>
        <taxon>Floridanema</taxon>
        <taxon>Floridanema evergladense</taxon>
    </lineage>
</organism>